<dbReference type="AlphaFoldDB" id="A0A5M3YT18"/>
<dbReference type="Pfam" id="PF24483">
    <property type="entry name" value="DUF7582"/>
    <property type="match status" value="1"/>
</dbReference>
<dbReference type="InterPro" id="IPR056004">
    <property type="entry name" value="DUF7582"/>
</dbReference>
<dbReference type="VEuPathDB" id="FungiDB:ATEG_02213"/>
<proteinExistence type="predicted"/>
<sequence>MGQSWSRLQQRRNASALRDLAPQKTPGHENPLPQLNRNTLLTALNNVASYIAEQEQNVTVIAVGGAVNTIYLQSRTATHDVDFFNNYLTARDFECLLKGAKAAARKDPLLEENWFNNRTILFIPIDQRATLTQQAFDQHEVIFSAPGLTVLAAPWQYAFCCKVDRMAGGGINSARSYDLEDAVVYLSRYFVTHRVENVQRTTVQSWFVQYSLRWTAANDDVITRVNAAYQARFQVGHQAIV</sequence>
<evidence type="ECO:0000313" key="3">
    <source>
        <dbReference type="Proteomes" id="UP000452235"/>
    </source>
</evidence>
<dbReference type="Proteomes" id="UP000452235">
    <property type="component" value="Unassembled WGS sequence"/>
</dbReference>
<organism evidence="2 3">
    <name type="scientific">Aspergillus terreus</name>
    <dbReference type="NCBI Taxonomy" id="33178"/>
    <lineage>
        <taxon>Eukaryota</taxon>
        <taxon>Fungi</taxon>
        <taxon>Dikarya</taxon>
        <taxon>Ascomycota</taxon>
        <taxon>Pezizomycotina</taxon>
        <taxon>Eurotiomycetes</taxon>
        <taxon>Eurotiomycetidae</taxon>
        <taxon>Eurotiales</taxon>
        <taxon>Aspergillaceae</taxon>
        <taxon>Aspergillus</taxon>
        <taxon>Aspergillus subgen. Circumdati</taxon>
    </lineage>
</organism>
<reference evidence="2 3" key="1">
    <citation type="submission" date="2020-01" db="EMBL/GenBank/DDBJ databases">
        <title>Aspergillus terreus IFO 6365 whole genome shotgun sequence.</title>
        <authorList>
            <person name="Kanamasa S."/>
            <person name="Takahashi H."/>
        </authorList>
    </citation>
    <scope>NUCLEOTIDE SEQUENCE [LARGE SCALE GENOMIC DNA]</scope>
    <source>
        <strain evidence="2 3">IFO 6365</strain>
    </source>
</reference>
<evidence type="ECO:0000313" key="2">
    <source>
        <dbReference type="EMBL" id="GFF15043.1"/>
    </source>
</evidence>
<evidence type="ECO:0000259" key="1">
    <source>
        <dbReference type="Pfam" id="PF24483"/>
    </source>
</evidence>
<dbReference type="OrthoDB" id="3348320at2759"/>
<protein>
    <recommendedName>
        <fullName evidence="1">DUF7582 domain-containing protein</fullName>
    </recommendedName>
</protein>
<accession>A0A5M3YT18</accession>
<comment type="caution">
    <text evidence="2">The sequence shown here is derived from an EMBL/GenBank/DDBJ whole genome shotgun (WGS) entry which is preliminary data.</text>
</comment>
<keyword evidence="3" id="KW-1185">Reference proteome</keyword>
<gene>
    <name evidence="2" type="ORF">ATEIFO6365_0004016200</name>
</gene>
<name>A0A5M3YT18_ASPTE</name>
<dbReference type="EMBL" id="BLJY01000004">
    <property type="protein sequence ID" value="GFF15043.1"/>
    <property type="molecule type" value="Genomic_DNA"/>
</dbReference>
<feature type="domain" description="DUF7582" evidence="1">
    <location>
        <begin position="38"/>
        <end position="234"/>
    </location>
</feature>